<gene>
    <name evidence="7" type="ORF">KP79_PYT19691</name>
</gene>
<organism evidence="7 8">
    <name type="scientific">Mizuhopecten yessoensis</name>
    <name type="common">Japanese scallop</name>
    <name type="synonym">Patinopecten yessoensis</name>
    <dbReference type="NCBI Taxonomy" id="6573"/>
    <lineage>
        <taxon>Eukaryota</taxon>
        <taxon>Metazoa</taxon>
        <taxon>Spiralia</taxon>
        <taxon>Lophotrochozoa</taxon>
        <taxon>Mollusca</taxon>
        <taxon>Bivalvia</taxon>
        <taxon>Autobranchia</taxon>
        <taxon>Pteriomorphia</taxon>
        <taxon>Pectinida</taxon>
        <taxon>Pectinoidea</taxon>
        <taxon>Pectinidae</taxon>
        <taxon>Mizuhopecten</taxon>
    </lineage>
</organism>
<feature type="compositionally biased region" description="Basic and acidic residues" evidence="5">
    <location>
        <begin position="229"/>
        <end position="248"/>
    </location>
</feature>
<evidence type="ECO:0000313" key="7">
    <source>
        <dbReference type="EMBL" id="OWF40002.1"/>
    </source>
</evidence>
<evidence type="ECO:0000256" key="3">
    <source>
        <dbReference type="PROSITE-ProRule" id="PRU00175"/>
    </source>
</evidence>
<feature type="region of interest" description="Disordered" evidence="5">
    <location>
        <begin position="313"/>
        <end position="341"/>
    </location>
</feature>
<feature type="compositionally biased region" description="Basic and acidic residues" evidence="5">
    <location>
        <begin position="72"/>
        <end position="84"/>
    </location>
</feature>
<keyword evidence="4" id="KW-0175">Coiled coil</keyword>
<feature type="domain" description="RING-type" evidence="6">
    <location>
        <begin position="251"/>
        <end position="290"/>
    </location>
</feature>
<keyword evidence="1 3" id="KW-0479">Metal-binding</keyword>
<evidence type="ECO:0000256" key="5">
    <source>
        <dbReference type="SAM" id="MobiDB-lite"/>
    </source>
</evidence>
<feature type="compositionally biased region" description="Basic and acidic residues" evidence="5">
    <location>
        <begin position="29"/>
        <end position="39"/>
    </location>
</feature>
<evidence type="ECO:0000256" key="1">
    <source>
        <dbReference type="ARBA" id="ARBA00022771"/>
    </source>
</evidence>
<feature type="coiled-coil region" evidence="4">
    <location>
        <begin position="360"/>
        <end position="450"/>
    </location>
</feature>
<dbReference type="GO" id="GO:0008270">
    <property type="term" value="F:zinc ion binding"/>
    <property type="evidence" value="ECO:0007669"/>
    <property type="project" value="UniProtKB-KW"/>
</dbReference>
<dbReference type="OrthoDB" id="6105938at2759"/>
<feature type="region of interest" description="Disordered" evidence="5">
    <location>
        <begin position="104"/>
        <end position="161"/>
    </location>
</feature>
<feature type="compositionally biased region" description="Basic and acidic residues" evidence="5">
    <location>
        <begin position="1"/>
        <end position="22"/>
    </location>
</feature>
<dbReference type="PROSITE" id="PS50089">
    <property type="entry name" value="ZF_RING_2"/>
    <property type="match status" value="1"/>
</dbReference>
<dbReference type="InterPro" id="IPR001841">
    <property type="entry name" value="Znf_RING"/>
</dbReference>
<dbReference type="AlphaFoldDB" id="A0A210PU71"/>
<dbReference type="EMBL" id="NEDP02005493">
    <property type="protein sequence ID" value="OWF40002.1"/>
    <property type="molecule type" value="Genomic_DNA"/>
</dbReference>
<evidence type="ECO:0000256" key="2">
    <source>
        <dbReference type="ARBA" id="ARBA00022833"/>
    </source>
</evidence>
<proteinExistence type="predicted"/>
<feature type="compositionally biased region" description="Basic and acidic residues" evidence="5">
    <location>
        <begin position="104"/>
        <end position="121"/>
    </location>
</feature>
<feature type="region of interest" description="Disordered" evidence="5">
    <location>
        <begin position="1"/>
        <end position="92"/>
    </location>
</feature>
<evidence type="ECO:0000259" key="6">
    <source>
        <dbReference type="PROSITE" id="PS50089"/>
    </source>
</evidence>
<evidence type="ECO:0000313" key="8">
    <source>
        <dbReference type="Proteomes" id="UP000242188"/>
    </source>
</evidence>
<feature type="compositionally biased region" description="Polar residues" evidence="5">
    <location>
        <begin position="196"/>
        <end position="213"/>
    </location>
</feature>
<keyword evidence="8" id="KW-1185">Reference proteome</keyword>
<reference evidence="7 8" key="1">
    <citation type="journal article" date="2017" name="Nat. Ecol. Evol.">
        <title>Scallop genome provides insights into evolution of bilaterian karyotype and development.</title>
        <authorList>
            <person name="Wang S."/>
            <person name="Zhang J."/>
            <person name="Jiao W."/>
            <person name="Li J."/>
            <person name="Xun X."/>
            <person name="Sun Y."/>
            <person name="Guo X."/>
            <person name="Huan P."/>
            <person name="Dong B."/>
            <person name="Zhang L."/>
            <person name="Hu X."/>
            <person name="Sun X."/>
            <person name="Wang J."/>
            <person name="Zhao C."/>
            <person name="Wang Y."/>
            <person name="Wang D."/>
            <person name="Huang X."/>
            <person name="Wang R."/>
            <person name="Lv J."/>
            <person name="Li Y."/>
            <person name="Zhang Z."/>
            <person name="Liu B."/>
            <person name="Lu W."/>
            <person name="Hui Y."/>
            <person name="Liang J."/>
            <person name="Zhou Z."/>
            <person name="Hou R."/>
            <person name="Li X."/>
            <person name="Liu Y."/>
            <person name="Li H."/>
            <person name="Ning X."/>
            <person name="Lin Y."/>
            <person name="Zhao L."/>
            <person name="Xing Q."/>
            <person name="Dou J."/>
            <person name="Li Y."/>
            <person name="Mao J."/>
            <person name="Guo H."/>
            <person name="Dou H."/>
            <person name="Li T."/>
            <person name="Mu C."/>
            <person name="Jiang W."/>
            <person name="Fu Q."/>
            <person name="Fu X."/>
            <person name="Miao Y."/>
            <person name="Liu J."/>
            <person name="Yu Q."/>
            <person name="Li R."/>
            <person name="Liao H."/>
            <person name="Li X."/>
            <person name="Kong Y."/>
            <person name="Jiang Z."/>
            <person name="Chourrout D."/>
            <person name="Li R."/>
            <person name="Bao Z."/>
        </authorList>
    </citation>
    <scope>NUCLEOTIDE SEQUENCE [LARGE SCALE GENOMIC DNA]</scope>
    <source>
        <strain evidence="7 8">PY_sf001</strain>
    </source>
</reference>
<feature type="region of interest" description="Disordered" evidence="5">
    <location>
        <begin position="196"/>
        <end position="249"/>
    </location>
</feature>
<dbReference type="Proteomes" id="UP000242188">
    <property type="component" value="Unassembled WGS sequence"/>
</dbReference>
<dbReference type="STRING" id="6573.A0A210PU71"/>
<name>A0A210PU71_MIZYE</name>
<keyword evidence="1 3" id="KW-0863">Zinc-finger</keyword>
<keyword evidence="2" id="KW-0862">Zinc</keyword>
<feature type="compositionally biased region" description="Basic and acidic residues" evidence="5">
    <location>
        <begin position="139"/>
        <end position="161"/>
    </location>
</feature>
<accession>A0A210PU71</accession>
<feature type="compositionally biased region" description="Basic and acidic residues" evidence="5">
    <location>
        <begin position="315"/>
        <end position="324"/>
    </location>
</feature>
<evidence type="ECO:0000256" key="4">
    <source>
        <dbReference type="SAM" id="Coils"/>
    </source>
</evidence>
<feature type="compositionally biased region" description="Basic and acidic residues" evidence="5">
    <location>
        <begin position="46"/>
        <end position="57"/>
    </location>
</feature>
<sequence>MSRKNDRSKKNETAEKVKEIQMRQKNWFKQREEHLERKGSSPQIKDLPDNKTSKKLDYNVSTKSKSGLGKFDLQDEPRSVEKTKAANIGKVQPKGKFKHWLEARESQKGKEDDQWNKDRDSVNILRVSSSRSPEFASPESDHFDDHRTAGGSYREEPYRTLSERTGRDAMNTLMSHQDFDALADSIVARVRQGVNTDSRSGLETQQLWSQDVPSKSHARSSEVGRGQKGHTDSKTRDRKGQKEVDTSSHHCPCCHRLMLPPSNVPLINIPCGHSVCETCCQGTELCPSCHCHVTSKTCNLMLLQIIQGYHNNASRRKEVNRETKSYSPENYNEKHSSSSQSYREQHENLIARQDVLLAEADSIKSTMDTLSNQIHRQQRQVHSIAQEETKLRKQMKELEDKLQQLTSHREGYSKEQDQLQHKYNTEANRLNLIKETLLSLEIEVEKAISQTNPHLPGTRHILRLAHAISAWHTPYMNLFNFPLNTFRGEKITPQTEWVTKSAVAWSGTLDQWWLESRTLDQWWLGVGHWISGGWRVGHWIGGGLEWDTGSVVAGEWDTE</sequence>
<comment type="caution">
    <text evidence="7">The sequence shown here is derived from an EMBL/GenBank/DDBJ whole genome shotgun (WGS) entry which is preliminary data.</text>
</comment>
<protein>
    <recommendedName>
        <fullName evidence="6">RING-type domain-containing protein</fullName>
    </recommendedName>
</protein>